<organism evidence="1 2">
    <name type="scientific">Chaetomium tenue</name>
    <dbReference type="NCBI Taxonomy" id="1854479"/>
    <lineage>
        <taxon>Eukaryota</taxon>
        <taxon>Fungi</taxon>
        <taxon>Dikarya</taxon>
        <taxon>Ascomycota</taxon>
        <taxon>Pezizomycotina</taxon>
        <taxon>Sordariomycetes</taxon>
        <taxon>Sordariomycetidae</taxon>
        <taxon>Sordariales</taxon>
        <taxon>Chaetomiaceae</taxon>
        <taxon>Chaetomium</taxon>
    </lineage>
</organism>
<dbReference type="Proteomes" id="UP000724584">
    <property type="component" value="Unassembled WGS sequence"/>
</dbReference>
<comment type="caution">
    <text evidence="1">The sequence shown here is derived from an EMBL/GenBank/DDBJ whole genome shotgun (WGS) entry which is preliminary data.</text>
</comment>
<dbReference type="EMBL" id="JAGIZQ010000004">
    <property type="protein sequence ID" value="KAH6632107.1"/>
    <property type="molecule type" value="Genomic_DNA"/>
</dbReference>
<sequence length="177" mass="17811">MLSQTLLIALTGAVAVSALPNNVQERQVEDYAECASAISSAYKGIPTAPPELQSFYMTQTQTDFCSMTYPASLQSAVSSFQSAGSSWAAANSANINSALSKCPDMASLTNDIQLPSCTGGTDSSNSGGSSDGPANDDTSGGSDSDSDKDENAGHRNTGVAGLAVAAAAFIGVVAVVL</sequence>
<gene>
    <name evidence="1" type="ORF">F5144DRAFT_602854</name>
</gene>
<reference evidence="1 2" key="1">
    <citation type="journal article" date="2021" name="Nat. Commun.">
        <title>Genetic determinants of endophytism in the Arabidopsis root mycobiome.</title>
        <authorList>
            <person name="Mesny F."/>
            <person name="Miyauchi S."/>
            <person name="Thiergart T."/>
            <person name="Pickel B."/>
            <person name="Atanasova L."/>
            <person name="Karlsson M."/>
            <person name="Huettel B."/>
            <person name="Barry K.W."/>
            <person name="Haridas S."/>
            <person name="Chen C."/>
            <person name="Bauer D."/>
            <person name="Andreopoulos W."/>
            <person name="Pangilinan J."/>
            <person name="LaButti K."/>
            <person name="Riley R."/>
            <person name="Lipzen A."/>
            <person name="Clum A."/>
            <person name="Drula E."/>
            <person name="Henrissat B."/>
            <person name="Kohler A."/>
            <person name="Grigoriev I.V."/>
            <person name="Martin F.M."/>
            <person name="Hacquard S."/>
        </authorList>
    </citation>
    <scope>NUCLEOTIDE SEQUENCE [LARGE SCALE GENOMIC DNA]</scope>
    <source>
        <strain evidence="1 2">MPI-SDFR-AT-0079</strain>
    </source>
</reference>
<evidence type="ECO:0000313" key="2">
    <source>
        <dbReference type="Proteomes" id="UP000724584"/>
    </source>
</evidence>
<name>A0ACB7PD26_9PEZI</name>
<evidence type="ECO:0000313" key="1">
    <source>
        <dbReference type="EMBL" id="KAH6632107.1"/>
    </source>
</evidence>
<keyword evidence="2" id="KW-1185">Reference proteome</keyword>
<protein>
    <submittedName>
        <fullName evidence="1">Uncharacterized protein</fullName>
    </submittedName>
</protein>
<proteinExistence type="predicted"/>
<accession>A0ACB7PD26</accession>